<comment type="caution">
    <text evidence="1">The sequence shown here is derived from an EMBL/GenBank/DDBJ whole genome shotgun (WGS) entry which is preliminary data.</text>
</comment>
<dbReference type="Proteomes" id="UP001151071">
    <property type="component" value="Unassembled WGS sequence"/>
</dbReference>
<proteinExistence type="predicted"/>
<evidence type="ECO:0000313" key="1">
    <source>
        <dbReference type="EMBL" id="MDA5107787.1"/>
    </source>
</evidence>
<reference evidence="1" key="1">
    <citation type="submission" date="2022-12" db="EMBL/GenBank/DDBJ databases">
        <title>Draft genome sequence of the thermophilic strain Brevibacillus thermoruber HT42, isolated from Los Humeros, Puebla, Mexico, with biotechnological potential.</title>
        <authorList>
            <person name="Lara Sanchez J."/>
            <person name="Solis Palacios R."/>
            <person name="Bustos Baena A.S."/>
            <person name="Ruz Baez A.E."/>
            <person name="Espinosa Luna G."/>
            <person name="Oliart Ros R.M."/>
        </authorList>
    </citation>
    <scope>NUCLEOTIDE SEQUENCE</scope>
    <source>
        <strain evidence="1">HT42</strain>
    </source>
</reference>
<dbReference type="AlphaFoldDB" id="A0A9X3TNT9"/>
<dbReference type="EMBL" id="JAPYYP010000004">
    <property type="protein sequence ID" value="MDA5107787.1"/>
    <property type="molecule type" value="Genomic_DNA"/>
</dbReference>
<dbReference type="RefSeq" id="WP_035294884.1">
    <property type="nucleotide sequence ID" value="NZ_JAPYYP010000004.1"/>
</dbReference>
<accession>A0A9X3TNT9</accession>
<sequence>MDDDMLEAYLDRSVRVHFAPGMIGPGLSSFEEGKLHDYSAAGLLLEAADGSLAYIPFTSVRMVQIKPRPGFWERLTGTS</sequence>
<organism evidence="1 2">
    <name type="scientific">Brevibacillus thermoruber</name>
    <dbReference type="NCBI Taxonomy" id="33942"/>
    <lineage>
        <taxon>Bacteria</taxon>
        <taxon>Bacillati</taxon>
        <taxon>Bacillota</taxon>
        <taxon>Bacilli</taxon>
        <taxon>Bacillales</taxon>
        <taxon>Paenibacillaceae</taxon>
        <taxon>Brevibacillus</taxon>
    </lineage>
</organism>
<keyword evidence="2" id="KW-1185">Reference proteome</keyword>
<name>A0A9X3TNT9_9BACL</name>
<gene>
    <name evidence="1" type="ORF">O3V59_05410</name>
</gene>
<protein>
    <submittedName>
        <fullName evidence="1">Uncharacterized protein</fullName>
    </submittedName>
</protein>
<evidence type="ECO:0000313" key="2">
    <source>
        <dbReference type="Proteomes" id="UP001151071"/>
    </source>
</evidence>